<evidence type="ECO:0000256" key="7">
    <source>
        <dbReference type="ARBA" id="ARBA00023163"/>
    </source>
</evidence>
<dbReference type="Gene3D" id="1.10.565.10">
    <property type="entry name" value="Retinoid X Receptor"/>
    <property type="match status" value="1"/>
</dbReference>
<name>Q22296_CAEEL</name>
<dbReference type="PROSITE" id="PS51843">
    <property type="entry name" value="NR_LBD"/>
    <property type="match status" value="1"/>
</dbReference>
<organism evidence="12 13">
    <name type="scientific">Caenorhabditis elegans</name>
    <dbReference type="NCBI Taxonomy" id="6239"/>
    <lineage>
        <taxon>Eukaryota</taxon>
        <taxon>Metazoa</taxon>
        <taxon>Ecdysozoa</taxon>
        <taxon>Nematoda</taxon>
        <taxon>Chromadorea</taxon>
        <taxon>Rhabditida</taxon>
        <taxon>Rhabditina</taxon>
        <taxon>Rhabditomorpha</taxon>
        <taxon>Rhabditoidea</taxon>
        <taxon>Rhabditidae</taxon>
        <taxon>Peloderinae</taxon>
        <taxon>Caenorhabditis</taxon>
    </lineage>
</organism>
<evidence type="ECO:0000256" key="1">
    <source>
        <dbReference type="ARBA" id="ARBA00005993"/>
    </source>
</evidence>
<evidence type="ECO:0000256" key="3">
    <source>
        <dbReference type="ARBA" id="ARBA00022771"/>
    </source>
</evidence>
<dbReference type="AGR" id="WB:WBGene00011566"/>
<keyword evidence="7" id="KW-0804">Transcription</keyword>
<evidence type="ECO:0000313" key="13">
    <source>
        <dbReference type="Proteomes" id="UP000001940"/>
    </source>
</evidence>
<dbReference type="GeneID" id="188210"/>
<dbReference type="SMART" id="SM00430">
    <property type="entry name" value="HOLI"/>
    <property type="match status" value="1"/>
</dbReference>
<dbReference type="STRING" id="6239.T07C5.3a.1"/>
<dbReference type="SMR" id="Q22296"/>
<dbReference type="PANTHER" id="PTHR45886:SF9">
    <property type="entry name" value="NR LBD DOMAIN-CONTAINING PROTEIN-RELATED"/>
    <property type="match status" value="1"/>
</dbReference>
<evidence type="ECO:0000313" key="12">
    <source>
        <dbReference type="EMBL" id="CAA90297.3"/>
    </source>
</evidence>
<keyword evidence="5" id="KW-0805">Transcription regulation</keyword>
<feature type="domain" description="Nuclear receptor" evidence="10">
    <location>
        <begin position="4"/>
        <end position="83"/>
    </location>
</feature>
<dbReference type="GO" id="GO:0008270">
    <property type="term" value="F:zinc ion binding"/>
    <property type="evidence" value="ECO:0007669"/>
    <property type="project" value="UniProtKB-KW"/>
</dbReference>
<keyword evidence="9" id="KW-0539">Nucleus</keyword>
<dbReference type="AlphaFoldDB" id="Q22296"/>
<dbReference type="WormBase" id="T07C5.3">
    <property type="protein sequence ID" value="CE47892"/>
    <property type="gene ID" value="WBGene00011566"/>
    <property type="gene designation" value="nhr-214"/>
</dbReference>
<dbReference type="Gene3D" id="3.30.50.10">
    <property type="entry name" value="Erythroid Transcription Factor GATA-1, subunit A"/>
    <property type="match status" value="1"/>
</dbReference>
<evidence type="ECO:0000259" key="11">
    <source>
        <dbReference type="PROSITE" id="PS51843"/>
    </source>
</evidence>
<dbReference type="SUPFAM" id="SSF57716">
    <property type="entry name" value="Glucocorticoid receptor-like (DNA-binding domain)"/>
    <property type="match status" value="1"/>
</dbReference>
<dbReference type="GO" id="GO:0043565">
    <property type="term" value="F:sequence-specific DNA binding"/>
    <property type="evidence" value="ECO:0007669"/>
    <property type="project" value="InterPro"/>
</dbReference>
<evidence type="ECO:0000256" key="4">
    <source>
        <dbReference type="ARBA" id="ARBA00022833"/>
    </source>
</evidence>
<evidence type="ECO:0000256" key="2">
    <source>
        <dbReference type="ARBA" id="ARBA00022723"/>
    </source>
</evidence>
<gene>
    <name evidence="12 14" type="primary">nhr-214</name>
    <name evidence="12" type="ORF">CELE_T07C5.3</name>
    <name evidence="14" type="ORF">T07C5.3</name>
</gene>
<dbReference type="InParanoid" id="Q22296"/>
<dbReference type="EMBL" id="BX284606">
    <property type="protein sequence ID" value="CAA90297.3"/>
    <property type="molecule type" value="Genomic_DNA"/>
</dbReference>
<comment type="similarity">
    <text evidence="1">Belongs to the nuclear hormone receptor family.</text>
</comment>
<dbReference type="PANTHER" id="PTHR45886">
    <property type="entry name" value="NUCLEAR HORMONE RECEPTOR FAMILY-RELATED-RELATED"/>
    <property type="match status" value="1"/>
</dbReference>
<dbReference type="Pfam" id="PF00105">
    <property type="entry name" value="zf-C4"/>
    <property type="match status" value="1"/>
</dbReference>
<evidence type="ECO:0000256" key="9">
    <source>
        <dbReference type="ARBA" id="ARBA00023242"/>
    </source>
</evidence>
<dbReference type="InterPro" id="IPR013088">
    <property type="entry name" value="Znf_NHR/GATA"/>
</dbReference>
<keyword evidence="2" id="KW-0479">Metal-binding</keyword>
<dbReference type="PaxDb" id="6239-T07C5.3a"/>
<dbReference type="Pfam" id="PF00104">
    <property type="entry name" value="Hormone_recep"/>
    <property type="match status" value="1"/>
</dbReference>
<dbReference type="CTD" id="188210"/>
<dbReference type="SMART" id="SM00399">
    <property type="entry name" value="ZnF_C4"/>
    <property type="match status" value="1"/>
</dbReference>
<keyword evidence="4" id="KW-0862">Zinc</keyword>
<dbReference type="eggNOG" id="ENOG502TGEA">
    <property type="taxonomic scope" value="Eukaryota"/>
</dbReference>
<accession>Q22296</accession>
<dbReference type="InterPro" id="IPR035500">
    <property type="entry name" value="NHR-like_dom_sf"/>
</dbReference>
<dbReference type="SUPFAM" id="SSF48508">
    <property type="entry name" value="Nuclear receptor ligand-binding domain"/>
    <property type="match status" value="1"/>
</dbReference>
<dbReference type="RefSeq" id="NP_510121.3">
    <property type="nucleotide sequence ID" value="NM_077720.5"/>
</dbReference>
<feature type="domain" description="NR LBD" evidence="11">
    <location>
        <begin position="109"/>
        <end position="332"/>
    </location>
</feature>
<evidence type="ECO:0000259" key="10">
    <source>
        <dbReference type="PROSITE" id="PS51030"/>
    </source>
</evidence>
<proteinExistence type="inferred from homology"/>
<dbReference type="PhylomeDB" id="Q22296"/>
<keyword evidence="13" id="KW-1185">Reference proteome</keyword>
<sequence length="334" mass="39131">MIKTGDCVVCESSTHLFKHGKYLCNSCDLFFRRSMEPWSFFGDCKHSWDCYKVSGTRKKFPKCRHCRFNKCVDVGLLTVSRYTKFADLIKYLFCLDANREHTFLNFSISSDFDTNNFLDEKPTRFIKKTHDLTFDCHGWAIMNKLSAIEKLRSLDFPKYLSSKDLKYFFKGAYFLEAMLTMAMRCYFCKEDLMHFPHGVDLFPVSVQEAGKIKLNFLNLIRCQLVGKFIELKITREEIIMISAIAFSNPAVPDLSFTGQNLLSCYQKLYTSSLLQYCLTKYQQNGPARFCNLVAVLNVATQTYENILKYLSLYQYFHPDKQPCKFYQSFQRQLD</sequence>
<dbReference type="UCSC" id="T07C5.3">
    <property type="organism name" value="c. elegans"/>
</dbReference>
<dbReference type="Bgee" id="WBGene00011566">
    <property type="expression patterns" value="Expressed in pharyngeal muscle cell (C elegans) and 1 other cell type or tissue"/>
</dbReference>
<protein>
    <submittedName>
        <fullName evidence="12">Nuclear Hormone Receptor family</fullName>
    </submittedName>
</protein>
<evidence type="ECO:0000256" key="5">
    <source>
        <dbReference type="ARBA" id="ARBA00023015"/>
    </source>
</evidence>
<evidence type="ECO:0000256" key="6">
    <source>
        <dbReference type="ARBA" id="ARBA00023125"/>
    </source>
</evidence>
<dbReference type="InterPro" id="IPR001628">
    <property type="entry name" value="Znf_hrmn_rcpt"/>
</dbReference>
<dbReference type="PIR" id="T24648">
    <property type="entry name" value="T24648"/>
</dbReference>
<reference evidence="12 13" key="1">
    <citation type="journal article" date="1998" name="Science">
        <title>Genome sequence of the nematode C. elegans: a platform for investigating biology.</title>
        <authorList>
            <consortium name="The C. elegans sequencing consortium"/>
            <person name="Sulson J.E."/>
            <person name="Waterston R."/>
        </authorList>
    </citation>
    <scope>NUCLEOTIDE SEQUENCE [LARGE SCALE GENOMIC DNA]</scope>
    <source>
        <strain evidence="12 13">Bristol N2</strain>
    </source>
</reference>
<dbReference type="Proteomes" id="UP000001940">
    <property type="component" value="Chromosome X"/>
</dbReference>
<evidence type="ECO:0000256" key="8">
    <source>
        <dbReference type="ARBA" id="ARBA00023170"/>
    </source>
</evidence>
<dbReference type="InterPro" id="IPR000536">
    <property type="entry name" value="Nucl_hrmn_rcpt_lig-bd"/>
</dbReference>
<keyword evidence="6" id="KW-0238">DNA-binding</keyword>
<keyword evidence="8 12" id="KW-0675">Receptor</keyword>
<evidence type="ECO:0000313" key="14">
    <source>
        <dbReference type="WormBase" id="T07C5.3"/>
    </source>
</evidence>
<dbReference type="KEGG" id="cel:CELE_T07C5.3"/>
<dbReference type="GO" id="GO:0003700">
    <property type="term" value="F:DNA-binding transcription factor activity"/>
    <property type="evidence" value="ECO:0007669"/>
    <property type="project" value="InterPro"/>
</dbReference>
<keyword evidence="3" id="KW-0863">Zinc-finger</keyword>
<dbReference type="OrthoDB" id="5866087at2759"/>
<dbReference type="HOGENOM" id="CLU_007368_3_0_1"/>
<dbReference type="PRINTS" id="PR00047">
    <property type="entry name" value="STROIDFINGER"/>
</dbReference>
<dbReference type="PROSITE" id="PS51030">
    <property type="entry name" value="NUCLEAR_REC_DBD_2"/>
    <property type="match status" value="1"/>
</dbReference>